<reference evidence="4" key="1">
    <citation type="journal article" date="2019" name="Int. J. Syst. Evol. Microbiol.">
        <title>The Global Catalogue of Microorganisms (GCM) 10K type strain sequencing project: providing services to taxonomists for standard genome sequencing and annotation.</title>
        <authorList>
            <consortium name="The Broad Institute Genomics Platform"/>
            <consortium name="The Broad Institute Genome Sequencing Center for Infectious Disease"/>
            <person name="Wu L."/>
            <person name="Ma J."/>
        </authorList>
    </citation>
    <scope>NUCLEOTIDE SEQUENCE [LARGE SCALE GENOMIC DNA]</scope>
    <source>
        <strain evidence="4">JCM 13250</strain>
    </source>
</reference>
<keyword evidence="2" id="KW-0732">Signal</keyword>
<keyword evidence="4" id="KW-1185">Reference proteome</keyword>
<dbReference type="EMBL" id="BAAALT010000008">
    <property type="protein sequence ID" value="GAA1785302.1"/>
    <property type="molecule type" value="Genomic_DNA"/>
</dbReference>
<organism evidence="3 4">
    <name type="scientific">Luedemannella flava</name>
    <dbReference type="NCBI Taxonomy" id="349316"/>
    <lineage>
        <taxon>Bacteria</taxon>
        <taxon>Bacillati</taxon>
        <taxon>Actinomycetota</taxon>
        <taxon>Actinomycetes</taxon>
        <taxon>Micromonosporales</taxon>
        <taxon>Micromonosporaceae</taxon>
        <taxon>Luedemannella</taxon>
    </lineage>
</organism>
<evidence type="ECO:0000313" key="4">
    <source>
        <dbReference type="Proteomes" id="UP001500218"/>
    </source>
</evidence>
<proteinExistence type="predicted"/>
<feature type="transmembrane region" description="Helical" evidence="1">
    <location>
        <begin position="81"/>
        <end position="103"/>
    </location>
</feature>
<keyword evidence="1" id="KW-0472">Membrane</keyword>
<feature type="transmembrane region" description="Helical" evidence="1">
    <location>
        <begin position="299"/>
        <end position="317"/>
    </location>
</feature>
<feature type="transmembrane region" description="Helical" evidence="1">
    <location>
        <begin position="110"/>
        <end position="128"/>
    </location>
</feature>
<evidence type="ECO:0000256" key="1">
    <source>
        <dbReference type="SAM" id="Phobius"/>
    </source>
</evidence>
<feature type="transmembrane region" description="Helical" evidence="1">
    <location>
        <begin position="134"/>
        <end position="151"/>
    </location>
</feature>
<gene>
    <name evidence="3" type="ORF">GCM10009682_04160</name>
</gene>
<comment type="caution">
    <text evidence="3">The sequence shown here is derived from an EMBL/GenBank/DDBJ whole genome shotgun (WGS) entry which is preliminary data.</text>
</comment>
<feature type="chain" id="PRO_5046065120" description="Glycosyltransferase RgtA/B/C/D-like domain-containing protein" evidence="2">
    <location>
        <begin position="22"/>
        <end position="454"/>
    </location>
</feature>
<dbReference type="RefSeq" id="WP_344125578.1">
    <property type="nucleotide sequence ID" value="NZ_BAAALT010000008.1"/>
</dbReference>
<evidence type="ECO:0008006" key="5">
    <source>
        <dbReference type="Google" id="ProtNLM"/>
    </source>
</evidence>
<sequence length="454" mass="47560">MTDRVRWLLAWLALAPSAAISAGKLVDSDPWWQIRTGQLIWDTGRLPAADPFSWTVPGRPWVLNSWGYDVLLAGAHHLGGMAGAALLGAVFAWLALGAMLLLARAWAAPPAAVVVVLVAGTVLFIPWFSSRPHLVDYAAVPLLILLVGLVLNRARSALAGLVGVVALQVVWVNLHAAATLGVLIVAILCAADAVTAGRRSPAWWRYAGLAAASVVGAVVNPYGLDVFTQASRVRDASATIKEWAPMTLSNWQDVAMLVVAAAAVAVAIVRRWWGPALIVIALAVAGATMVRFLPITGAVALPLVASAAGLPAVAAVLERRRRWLIAVVSVAVAAMLAPAGAALAQPGRSAYGTELTAALPSGCKLFNSYVLGGMVILARPDVPVSLDSRSDLYGAALITELSSLSVDDIVARGVTCVLVRSTDSRVAGLRTDPRWRLAVEDKAAVVFLRASPRL</sequence>
<evidence type="ECO:0000256" key="2">
    <source>
        <dbReference type="SAM" id="SignalP"/>
    </source>
</evidence>
<feature type="transmembrane region" description="Helical" evidence="1">
    <location>
        <begin position="324"/>
        <end position="344"/>
    </location>
</feature>
<name>A0ABP4XN15_9ACTN</name>
<protein>
    <recommendedName>
        <fullName evidence="5">Glycosyltransferase RgtA/B/C/D-like domain-containing protein</fullName>
    </recommendedName>
</protein>
<feature type="signal peptide" evidence="2">
    <location>
        <begin position="1"/>
        <end position="21"/>
    </location>
</feature>
<keyword evidence="1" id="KW-0812">Transmembrane</keyword>
<feature type="transmembrane region" description="Helical" evidence="1">
    <location>
        <begin position="276"/>
        <end position="293"/>
    </location>
</feature>
<evidence type="ECO:0000313" key="3">
    <source>
        <dbReference type="EMBL" id="GAA1785302.1"/>
    </source>
</evidence>
<keyword evidence="1" id="KW-1133">Transmembrane helix</keyword>
<accession>A0ABP4XN15</accession>
<dbReference type="Proteomes" id="UP001500218">
    <property type="component" value="Unassembled WGS sequence"/>
</dbReference>
<feature type="transmembrane region" description="Helical" evidence="1">
    <location>
        <begin position="203"/>
        <end position="224"/>
    </location>
</feature>